<dbReference type="EMBL" id="CP002831">
    <property type="protein sequence ID" value="AFC26239.1"/>
    <property type="molecule type" value="Genomic_DNA"/>
</dbReference>
<gene>
    <name evidence="1" type="ordered locus">SGRA_3515</name>
</gene>
<name>H6L075_SAPGL</name>
<dbReference type="KEGG" id="sgn:SGRA_3515"/>
<evidence type="ECO:0000313" key="1">
    <source>
        <dbReference type="EMBL" id="AFC26239.1"/>
    </source>
</evidence>
<dbReference type="STRING" id="984262.SGRA_3515"/>
<protein>
    <submittedName>
        <fullName evidence="1">Uncharacterized protein</fullName>
    </submittedName>
</protein>
<proteinExistence type="predicted"/>
<sequence>MAKNNSPITVLNIHLFYSILNFPERPLFPLDDKRSPFGACLSSKNNATRLLLKKSLDIFFWGLPPAAAGPLQGSQVCSALRASPLVCRCAAPFQAPRPIWPSATPRAKALGY</sequence>
<evidence type="ECO:0000313" key="2">
    <source>
        <dbReference type="Proteomes" id="UP000007519"/>
    </source>
</evidence>
<organism evidence="1 2">
    <name type="scientific">Saprospira grandis (strain Lewin)</name>
    <dbReference type="NCBI Taxonomy" id="984262"/>
    <lineage>
        <taxon>Bacteria</taxon>
        <taxon>Pseudomonadati</taxon>
        <taxon>Bacteroidota</taxon>
        <taxon>Saprospiria</taxon>
        <taxon>Saprospirales</taxon>
        <taxon>Saprospiraceae</taxon>
        <taxon>Saprospira</taxon>
    </lineage>
</organism>
<keyword evidence="2" id="KW-1185">Reference proteome</keyword>
<accession>H6L075</accession>
<dbReference type="AlphaFoldDB" id="H6L075"/>
<dbReference type="HOGENOM" id="CLU_2144076_0_0_10"/>
<dbReference type="Proteomes" id="UP000007519">
    <property type="component" value="Chromosome"/>
</dbReference>
<reference evidence="1 2" key="1">
    <citation type="journal article" date="2012" name="Stand. Genomic Sci.">
        <title>Complete genome sequencing and analysis of Saprospira grandis str. Lewin, a predatory marine bacterium.</title>
        <authorList>
            <person name="Saw J.H."/>
            <person name="Yuryev A."/>
            <person name="Kanbe M."/>
            <person name="Hou S."/>
            <person name="Young A.G."/>
            <person name="Aizawa S."/>
            <person name="Alam M."/>
        </authorList>
    </citation>
    <scope>NUCLEOTIDE SEQUENCE [LARGE SCALE GENOMIC DNA]</scope>
    <source>
        <strain evidence="1 2">Lewin</strain>
    </source>
</reference>